<reference evidence="1 2" key="1">
    <citation type="submission" date="2020-02" db="EMBL/GenBank/DDBJ databases">
        <title>Newly sequenced genome of strain CSTR1 showed variability in Candidatus Kuenenia stuttgartiensis genomes.</title>
        <authorList>
            <person name="Ding C."/>
            <person name="Adrian L."/>
        </authorList>
    </citation>
    <scope>NUCLEOTIDE SEQUENCE [LARGE SCALE GENOMIC DNA]</scope>
    <source>
        <strain evidence="1 2">CSTR1</strain>
    </source>
</reference>
<accession>A0A6G7GVE8</accession>
<dbReference type="AlphaFoldDB" id="A0A6G7GVE8"/>
<name>A0A6G7GVE8_KUEST</name>
<dbReference type="EMBL" id="CP049055">
    <property type="protein sequence ID" value="QII13293.1"/>
    <property type="molecule type" value="Genomic_DNA"/>
</dbReference>
<gene>
    <name evidence="1" type="ORF">KsCSTR_39140</name>
</gene>
<sequence>MNSARLSLEKIGTATVKQMVQIPGSQFLRITVGLITVINYKFA</sequence>
<proteinExistence type="predicted"/>
<evidence type="ECO:0000313" key="2">
    <source>
        <dbReference type="Proteomes" id="UP000501926"/>
    </source>
</evidence>
<evidence type="ECO:0000313" key="1">
    <source>
        <dbReference type="EMBL" id="QII13293.1"/>
    </source>
</evidence>
<protein>
    <submittedName>
        <fullName evidence="1">Uncharacterized protein</fullName>
    </submittedName>
</protein>
<dbReference type="Proteomes" id="UP000501926">
    <property type="component" value="Chromosome"/>
</dbReference>
<organism evidence="1 2">
    <name type="scientific">Kuenenia stuttgartiensis</name>
    <dbReference type="NCBI Taxonomy" id="174633"/>
    <lineage>
        <taxon>Bacteria</taxon>
        <taxon>Pseudomonadati</taxon>
        <taxon>Planctomycetota</taxon>
        <taxon>Candidatus Brocadiia</taxon>
        <taxon>Candidatus Brocadiales</taxon>
        <taxon>Candidatus Brocadiaceae</taxon>
        <taxon>Candidatus Kuenenia</taxon>
    </lineage>
</organism>